<dbReference type="Proteomes" id="UP000248555">
    <property type="component" value="Unassembled WGS sequence"/>
</dbReference>
<dbReference type="AlphaFoldDB" id="A0A327Y2B4"/>
<accession>A0A327Y2B4</accession>
<evidence type="ECO:0000313" key="2">
    <source>
        <dbReference type="Proteomes" id="UP000248555"/>
    </source>
</evidence>
<dbReference type="EMBL" id="QLMH01000023">
    <property type="protein sequence ID" value="RAK15230.1"/>
    <property type="molecule type" value="Genomic_DNA"/>
</dbReference>
<organism evidence="1 2">
    <name type="scientific">Paranoxybacillus vitaminiphilus</name>
    <dbReference type="NCBI Taxonomy" id="581036"/>
    <lineage>
        <taxon>Bacteria</taxon>
        <taxon>Bacillati</taxon>
        <taxon>Bacillota</taxon>
        <taxon>Bacilli</taxon>
        <taxon>Bacillales</taxon>
        <taxon>Anoxybacillaceae</taxon>
        <taxon>Paranoxybacillus</taxon>
    </lineage>
</organism>
<evidence type="ECO:0000313" key="1">
    <source>
        <dbReference type="EMBL" id="RAK15230.1"/>
    </source>
</evidence>
<keyword evidence="2" id="KW-1185">Reference proteome</keyword>
<name>A0A327Y2B4_9BACL</name>
<sequence>MMDLYSQSLQSLRYYLDSSNVIHVIDSYRMKKESGVCNSKDKIIPSLSYTRKIPHLLVNLEMV</sequence>
<comment type="caution">
    <text evidence="1">The sequence shown here is derived from an EMBL/GenBank/DDBJ whole genome shotgun (WGS) entry which is preliminary data.</text>
</comment>
<gene>
    <name evidence="1" type="ORF">B0I26_12316</name>
</gene>
<reference evidence="1 2" key="1">
    <citation type="submission" date="2018-06" db="EMBL/GenBank/DDBJ databases">
        <title>Genomic Encyclopedia of Type Strains, Phase III (KMG-III): the genomes of soil and plant-associated and newly described type strains.</title>
        <authorList>
            <person name="Whitman W."/>
        </authorList>
    </citation>
    <scope>NUCLEOTIDE SEQUENCE [LARGE SCALE GENOMIC DNA]</scope>
    <source>
        <strain evidence="1 2">CGMCC 1.8979</strain>
    </source>
</reference>
<proteinExistence type="predicted"/>
<protein>
    <submittedName>
        <fullName evidence="1">Uncharacterized protein</fullName>
    </submittedName>
</protein>